<reference evidence="2" key="1">
    <citation type="journal article" date="2019" name="Int. J. Syst. Evol. Microbiol.">
        <title>The Global Catalogue of Microorganisms (GCM) 10K type strain sequencing project: providing services to taxonomists for standard genome sequencing and annotation.</title>
        <authorList>
            <consortium name="The Broad Institute Genomics Platform"/>
            <consortium name="The Broad Institute Genome Sequencing Center for Infectious Disease"/>
            <person name="Wu L."/>
            <person name="Ma J."/>
        </authorList>
    </citation>
    <scope>NUCLEOTIDE SEQUENCE [LARGE SCALE GENOMIC DNA]</scope>
    <source>
        <strain evidence="2">CECT 7184</strain>
    </source>
</reference>
<sequence>MEENLDIFNSVKSKALNDLAPEILEISLDAVLNNETLKSIPIVGLAFKGFSLYQNISEAFFIKKLLTFLFKLNEIPYKTRIEFVNKLESESETKKAGEKLLMTLNRLDDIDKSAMIGNLFRHTLSGSISYEDFGQLSHMIDNSYVNDLRKLKVDVRYTRLDDSTLSRLFKNGFFDQKISDVKKQLELQRKIQFDQNIMELFSRNSYICQIDLLKYLQNMRLIQ</sequence>
<dbReference type="EMBL" id="JAUFQU010000001">
    <property type="protein sequence ID" value="MDN3705631.1"/>
    <property type="molecule type" value="Genomic_DNA"/>
</dbReference>
<dbReference type="Proteomes" id="UP001242368">
    <property type="component" value="Unassembled WGS sequence"/>
</dbReference>
<protein>
    <submittedName>
        <fullName evidence="1">Uncharacterized protein</fullName>
    </submittedName>
</protein>
<name>A0ABT8CNW5_9FLAO</name>
<evidence type="ECO:0000313" key="1">
    <source>
        <dbReference type="EMBL" id="MDN3705631.1"/>
    </source>
</evidence>
<proteinExistence type="predicted"/>
<comment type="caution">
    <text evidence="1">The sequence shown here is derived from an EMBL/GenBank/DDBJ whole genome shotgun (WGS) entry which is preliminary data.</text>
</comment>
<accession>A0ABT8CNW5</accession>
<organism evidence="1 2">
    <name type="scientific">Paenimyroides ceti</name>
    <dbReference type="NCBI Taxonomy" id="395087"/>
    <lineage>
        <taxon>Bacteria</taxon>
        <taxon>Pseudomonadati</taxon>
        <taxon>Bacteroidota</taxon>
        <taxon>Flavobacteriia</taxon>
        <taxon>Flavobacteriales</taxon>
        <taxon>Flavobacteriaceae</taxon>
        <taxon>Paenimyroides</taxon>
    </lineage>
</organism>
<keyword evidence="2" id="KW-1185">Reference proteome</keyword>
<dbReference type="RefSeq" id="WP_290361793.1">
    <property type="nucleotide sequence ID" value="NZ_JAUFQU010000001.1"/>
</dbReference>
<gene>
    <name evidence="1" type="ORF">QW060_00610</name>
</gene>
<evidence type="ECO:0000313" key="2">
    <source>
        <dbReference type="Proteomes" id="UP001242368"/>
    </source>
</evidence>